<proteinExistence type="predicted"/>
<reference evidence="2" key="1">
    <citation type="journal article" date="2007" name="Nature">
        <title>The grapevine genome sequence suggests ancestral hexaploidization in major angiosperm phyla.</title>
        <authorList>
            <consortium name="The French-Italian Public Consortium for Grapevine Genome Characterization."/>
            <person name="Jaillon O."/>
            <person name="Aury J.-M."/>
            <person name="Noel B."/>
            <person name="Policriti A."/>
            <person name="Clepet C."/>
            <person name="Casagrande A."/>
            <person name="Choisne N."/>
            <person name="Aubourg S."/>
            <person name="Vitulo N."/>
            <person name="Jubin C."/>
            <person name="Vezzi A."/>
            <person name="Legeai F."/>
            <person name="Hugueney P."/>
            <person name="Dasilva C."/>
            <person name="Horner D."/>
            <person name="Mica E."/>
            <person name="Jublot D."/>
            <person name="Poulain J."/>
            <person name="Bruyere C."/>
            <person name="Billault A."/>
            <person name="Segurens B."/>
            <person name="Gouyvenoux M."/>
            <person name="Ugarte E."/>
            <person name="Cattonaro F."/>
            <person name="Anthouard V."/>
            <person name="Vico V."/>
            <person name="Del Fabbro C."/>
            <person name="Alaux M."/>
            <person name="Di Gaspero G."/>
            <person name="Dumas V."/>
            <person name="Felice N."/>
            <person name="Paillard S."/>
            <person name="Juman I."/>
            <person name="Moroldo M."/>
            <person name="Scalabrin S."/>
            <person name="Canaguier A."/>
            <person name="Le Clainche I."/>
            <person name="Malacrida G."/>
            <person name="Durand E."/>
            <person name="Pesole G."/>
            <person name="Laucou V."/>
            <person name="Chatelet P."/>
            <person name="Merdinoglu D."/>
            <person name="Delledonne M."/>
            <person name="Pezzotti M."/>
            <person name="Lecharny A."/>
            <person name="Scarpelli C."/>
            <person name="Artiguenave F."/>
            <person name="Pe M.E."/>
            <person name="Valle G."/>
            <person name="Morgante M."/>
            <person name="Caboche M."/>
            <person name="Adam-Blondon A.-F."/>
            <person name="Weissenbach J."/>
            <person name="Quetier F."/>
            <person name="Wincker P."/>
        </authorList>
    </citation>
    <scope>NUCLEOTIDE SEQUENCE [LARGE SCALE GENOMIC DNA]</scope>
    <source>
        <strain evidence="2">cv. Pinot noir / PN40024</strain>
    </source>
</reference>
<dbReference type="AlphaFoldDB" id="D7U6A3"/>
<organism evidence="1 2">
    <name type="scientific">Vitis vinifera</name>
    <name type="common">Grape</name>
    <dbReference type="NCBI Taxonomy" id="29760"/>
    <lineage>
        <taxon>Eukaryota</taxon>
        <taxon>Viridiplantae</taxon>
        <taxon>Streptophyta</taxon>
        <taxon>Embryophyta</taxon>
        <taxon>Tracheophyta</taxon>
        <taxon>Spermatophyta</taxon>
        <taxon>Magnoliopsida</taxon>
        <taxon>eudicotyledons</taxon>
        <taxon>Gunneridae</taxon>
        <taxon>Pentapetalae</taxon>
        <taxon>rosids</taxon>
        <taxon>Vitales</taxon>
        <taxon>Vitaceae</taxon>
        <taxon>Viteae</taxon>
        <taxon>Vitis</taxon>
    </lineage>
</organism>
<gene>
    <name evidence="1" type="ORF">VIT_00s0313g00060</name>
</gene>
<accession>D7U6A3</accession>
<evidence type="ECO:0000313" key="1">
    <source>
        <dbReference type="EMBL" id="CBI38272.3"/>
    </source>
</evidence>
<dbReference type="PaxDb" id="29760-VIT_00s0313g00060.t01"/>
<dbReference type="Proteomes" id="UP000009183">
    <property type="component" value="Unassembled WGS sequence, unordered"/>
</dbReference>
<protein>
    <submittedName>
        <fullName evidence="1">Uncharacterized protein</fullName>
    </submittedName>
</protein>
<name>D7U6A3_VITVI</name>
<evidence type="ECO:0000313" key="2">
    <source>
        <dbReference type="Proteomes" id="UP000009183"/>
    </source>
</evidence>
<dbReference type="HOGENOM" id="CLU_3411333_0_0_1"/>
<dbReference type="EMBL" id="FN596518">
    <property type="protein sequence ID" value="CBI38272.3"/>
    <property type="molecule type" value="Genomic_DNA"/>
</dbReference>
<keyword evidence="2" id="KW-1185">Reference proteome</keyword>
<dbReference type="InParanoid" id="D7U6A3"/>
<sequence>MKKIVEGAVICYNVLSHHGIDSITIPALL</sequence>